<feature type="domain" description="OmpR/PhoB-type" evidence="3">
    <location>
        <begin position="1"/>
        <end position="61"/>
    </location>
</feature>
<dbReference type="CDD" id="cd00383">
    <property type="entry name" value="trans_reg_C"/>
    <property type="match status" value="1"/>
</dbReference>
<keyword evidence="5" id="KW-1185">Reference proteome</keyword>
<dbReference type="GO" id="GO:0003677">
    <property type="term" value="F:DNA binding"/>
    <property type="evidence" value="ECO:0007669"/>
    <property type="project" value="UniProtKB-UniRule"/>
</dbReference>
<dbReference type="Proteomes" id="UP000019140">
    <property type="component" value="Unassembled WGS sequence"/>
</dbReference>
<reference evidence="4 5" key="1">
    <citation type="journal article" date="2014" name="Nature">
        <title>An environmental bacterial taxon with a large and distinct metabolic repertoire.</title>
        <authorList>
            <person name="Wilson M.C."/>
            <person name="Mori T."/>
            <person name="Ruckert C."/>
            <person name="Uria A.R."/>
            <person name="Helf M.J."/>
            <person name="Takada K."/>
            <person name="Gernert C."/>
            <person name="Steffens U.A."/>
            <person name="Heycke N."/>
            <person name="Schmitt S."/>
            <person name="Rinke C."/>
            <person name="Helfrich E.J."/>
            <person name="Brachmann A.O."/>
            <person name="Gurgui C."/>
            <person name="Wakimoto T."/>
            <person name="Kracht M."/>
            <person name="Crusemann M."/>
            <person name="Hentschel U."/>
            <person name="Abe I."/>
            <person name="Matsunaga S."/>
            <person name="Kalinowski J."/>
            <person name="Takeyama H."/>
            <person name="Piel J."/>
        </authorList>
    </citation>
    <scope>NUCLEOTIDE SEQUENCE [LARGE SCALE GENOMIC DNA]</scope>
    <source>
        <strain evidence="5">TSY2</strain>
    </source>
</reference>
<comment type="caution">
    <text evidence="4">The sequence shown here is derived from an EMBL/GenBank/DDBJ whole genome shotgun (WGS) entry which is preliminary data.</text>
</comment>
<gene>
    <name evidence="4" type="ORF">ETSY2_48440</name>
</gene>
<evidence type="ECO:0000256" key="2">
    <source>
        <dbReference type="PROSITE-ProRule" id="PRU01091"/>
    </source>
</evidence>
<dbReference type="HOGENOM" id="CLU_1197999_0_0_7"/>
<dbReference type="PROSITE" id="PS51755">
    <property type="entry name" value="OMPR_PHOB"/>
    <property type="match status" value="1"/>
</dbReference>
<evidence type="ECO:0000313" key="4">
    <source>
        <dbReference type="EMBL" id="ETW95232.1"/>
    </source>
</evidence>
<evidence type="ECO:0000313" key="5">
    <source>
        <dbReference type="Proteomes" id="UP000019140"/>
    </source>
</evidence>
<accession>W4LB59</accession>
<keyword evidence="1 2" id="KW-0238">DNA-binding</keyword>
<proteinExistence type="predicted"/>
<sequence>MENRDRIISKQELVEHIWSDQFISNAALESTIRLLRKELNDSGREQRVIQTVFGHGYRFVALVTERIAGDPSPPPDTVQTDPPPSPEVGWTCPTCQHINVFGANIHNRFCIECGTQLQRLCPGCQAGNPPQAKFCGACGHSLSDASPLESQRASNPNRLQAEHRQLTCMSCDLVGAATLPGQLELEDLRDVIRT</sequence>
<dbReference type="Gene3D" id="1.10.10.10">
    <property type="entry name" value="Winged helix-like DNA-binding domain superfamily/Winged helix DNA-binding domain"/>
    <property type="match status" value="1"/>
</dbReference>
<dbReference type="GO" id="GO:0000160">
    <property type="term" value="P:phosphorelay signal transduction system"/>
    <property type="evidence" value="ECO:0007669"/>
    <property type="project" value="InterPro"/>
</dbReference>
<dbReference type="InterPro" id="IPR016032">
    <property type="entry name" value="Sig_transdc_resp-reg_C-effctor"/>
</dbReference>
<organism evidence="4 5">
    <name type="scientific">Candidatus Entotheonella gemina</name>
    <dbReference type="NCBI Taxonomy" id="1429439"/>
    <lineage>
        <taxon>Bacteria</taxon>
        <taxon>Pseudomonadati</taxon>
        <taxon>Nitrospinota/Tectimicrobiota group</taxon>
        <taxon>Candidatus Tectimicrobiota</taxon>
        <taxon>Candidatus Entotheonellia</taxon>
        <taxon>Candidatus Entotheonellales</taxon>
        <taxon>Candidatus Entotheonellaceae</taxon>
        <taxon>Candidatus Entotheonella</taxon>
    </lineage>
</organism>
<protein>
    <recommendedName>
        <fullName evidence="3">OmpR/PhoB-type domain-containing protein</fullName>
    </recommendedName>
</protein>
<dbReference type="EMBL" id="AZHX01002341">
    <property type="protein sequence ID" value="ETW95232.1"/>
    <property type="molecule type" value="Genomic_DNA"/>
</dbReference>
<feature type="DNA-binding region" description="OmpR/PhoB-type" evidence="2">
    <location>
        <begin position="1"/>
        <end position="61"/>
    </location>
</feature>
<dbReference type="InterPro" id="IPR036388">
    <property type="entry name" value="WH-like_DNA-bd_sf"/>
</dbReference>
<dbReference type="Pfam" id="PF12773">
    <property type="entry name" value="DZR"/>
    <property type="match status" value="1"/>
</dbReference>
<name>W4LB59_9BACT</name>
<dbReference type="SUPFAM" id="SSF46894">
    <property type="entry name" value="C-terminal effector domain of the bipartite response regulators"/>
    <property type="match status" value="1"/>
</dbReference>
<evidence type="ECO:0000259" key="3">
    <source>
        <dbReference type="PROSITE" id="PS51755"/>
    </source>
</evidence>
<dbReference type="InterPro" id="IPR025874">
    <property type="entry name" value="DZR"/>
</dbReference>
<evidence type="ECO:0000256" key="1">
    <source>
        <dbReference type="ARBA" id="ARBA00023125"/>
    </source>
</evidence>
<dbReference type="Pfam" id="PF00486">
    <property type="entry name" value="Trans_reg_C"/>
    <property type="match status" value="1"/>
</dbReference>
<dbReference type="AlphaFoldDB" id="W4LB59"/>
<dbReference type="InterPro" id="IPR001867">
    <property type="entry name" value="OmpR/PhoB-type_DNA-bd"/>
</dbReference>
<dbReference type="GO" id="GO:0006355">
    <property type="term" value="P:regulation of DNA-templated transcription"/>
    <property type="evidence" value="ECO:0007669"/>
    <property type="project" value="InterPro"/>
</dbReference>